<dbReference type="InterPro" id="IPR040079">
    <property type="entry name" value="Glutathione_S-Trfase"/>
</dbReference>
<evidence type="ECO:0000259" key="9">
    <source>
        <dbReference type="PROSITE" id="PS50405"/>
    </source>
</evidence>
<dbReference type="GO" id="GO:0005737">
    <property type="term" value="C:cytoplasm"/>
    <property type="evidence" value="ECO:0007669"/>
    <property type="project" value="UniProtKB-SubCell"/>
</dbReference>
<dbReference type="FunFam" id="3.40.30.10:FF:000176">
    <property type="entry name" value="Glutathione S-transferase theta-1"/>
    <property type="match status" value="1"/>
</dbReference>
<dbReference type="PROSITE" id="PS50405">
    <property type="entry name" value="GST_CTER"/>
    <property type="match status" value="1"/>
</dbReference>
<dbReference type="SFLD" id="SFLDS00019">
    <property type="entry name" value="Glutathione_Transferase_(cytos"/>
    <property type="match status" value="1"/>
</dbReference>
<dbReference type="InterPro" id="IPR051369">
    <property type="entry name" value="GST_Theta"/>
</dbReference>
<evidence type="ECO:0000256" key="1">
    <source>
        <dbReference type="ARBA" id="ARBA00004496"/>
    </source>
</evidence>
<proteinExistence type="inferred from homology"/>
<protein>
    <recommendedName>
        <fullName evidence="4">glutathione transferase</fullName>
        <ecNumber evidence="4">2.5.1.18</ecNumber>
    </recommendedName>
</protein>
<name>A0AAN8S2Q7_POLSC</name>
<feature type="domain" description="GST N-terminal" evidence="8">
    <location>
        <begin position="1"/>
        <end position="83"/>
    </location>
</feature>
<comment type="caution">
    <text evidence="10">The sequence shown here is derived from an EMBL/GenBank/DDBJ whole genome shotgun (WGS) entry which is preliminary data.</text>
</comment>
<evidence type="ECO:0000256" key="5">
    <source>
        <dbReference type="ARBA" id="ARBA00022490"/>
    </source>
</evidence>
<comment type="catalytic activity">
    <reaction evidence="7">
        <text>RX + glutathione = an S-substituted glutathione + a halide anion + H(+)</text>
        <dbReference type="Rhea" id="RHEA:16437"/>
        <dbReference type="ChEBI" id="CHEBI:15378"/>
        <dbReference type="ChEBI" id="CHEBI:16042"/>
        <dbReference type="ChEBI" id="CHEBI:17792"/>
        <dbReference type="ChEBI" id="CHEBI:57925"/>
        <dbReference type="ChEBI" id="CHEBI:90779"/>
        <dbReference type="EC" id="2.5.1.18"/>
    </reaction>
</comment>
<evidence type="ECO:0000259" key="8">
    <source>
        <dbReference type="PROSITE" id="PS50404"/>
    </source>
</evidence>
<dbReference type="PANTHER" id="PTHR43917">
    <property type="match status" value="1"/>
</dbReference>
<dbReference type="CDD" id="cd03183">
    <property type="entry name" value="GST_C_Theta"/>
    <property type="match status" value="1"/>
</dbReference>
<dbReference type="SFLD" id="SFLDG01153">
    <property type="entry name" value="Main.4:_Theta-like"/>
    <property type="match status" value="1"/>
</dbReference>
<sequence>MVLKLYVDLLSQPARAVTLFVRKMNIPHELKLVQIVKGEHKNPEYVENIHRFGKVPAIDDDGFKMIESIAILKYLSRKYNVPDNWYPKDIKKQAKVDEFLEWQHISKRVPLSLYFINSFLKPKLTGNPPNEEKLKKFRNHMEEALDLVENIWLKDTKYLTGDEISIADIVGISEIEQPRIVNYDVTVGRPKTAAWMKRVQEDLKPHYEDVFKPLNKLAQINAQSKL</sequence>
<dbReference type="InterPro" id="IPR036249">
    <property type="entry name" value="Thioredoxin-like_sf"/>
</dbReference>
<keyword evidence="5" id="KW-0963">Cytoplasm</keyword>
<evidence type="ECO:0000313" key="10">
    <source>
        <dbReference type="EMBL" id="KAK6624985.1"/>
    </source>
</evidence>
<dbReference type="Pfam" id="PF02798">
    <property type="entry name" value="GST_N"/>
    <property type="match status" value="1"/>
</dbReference>
<gene>
    <name evidence="10" type="ORF">RUM43_005276</name>
</gene>
<dbReference type="Pfam" id="PF00043">
    <property type="entry name" value="GST_C"/>
    <property type="match status" value="1"/>
</dbReference>
<dbReference type="SUPFAM" id="SSF47616">
    <property type="entry name" value="GST C-terminal domain-like"/>
    <property type="match status" value="1"/>
</dbReference>
<dbReference type="AlphaFoldDB" id="A0AAN8S2Q7"/>
<dbReference type="InterPro" id="IPR004045">
    <property type="entry name" value="Glutathione_S-Trfase_N"/>
</dbReference>
<feature type="domain" description="GST C-terminal" evidence="9">
    <location>
        <begin position="89"/>
        <end position="224"/>
    </location>
</feature>
<evidence type="ECO:0000256" key="4">
    <source>
        <dbReference type="ARBA" id="ARBA00012452"/>
    </source>
</evidence>
<dbReference type="PROSITE" id="PS50404">
    <property type="entry name" value="GST_NTER"/>
    <property type="match status" value="1"/>
</dbReference>
<dbReference type="Proteomes" id="UP001372834">
    <property type="component" value="Unassembled WGS sequence"/>
</dbReference>
<dbReference type="GO" id="GO:0006749">
    <property type="term" value="P:glutathione metabolic process"/>
    <property type="evidence" value="ECO:0007669"/>
    <property type="project" value="TreeGrafter"/>
</dbReference>
<dbReference type="InterPro" id="IPR004046">
    <property type="entry name" value="GST_C"/>
</dbReference>
<dbReference type="InterPro" id="IPR040077">
    <property type="entry name" value="GST_C_Theta"/>
</dbReference>
<comment type="similarity">
    <text evidence="2">Belongs to the GST superfamily. Theta family.</text>
</comment>
<dbReference type="FunFam" id="1.20.1050.10:FF:000008">
    <property type="entry name" value="Glutathione S-transferase theta-1"/>
    <property type="match status" value="1"/>
</dbReference>
<comment type="subcellular location">
    <subcellularLocation>
        <location evidence="1">Cytoplasm</location>
    </subcellularLocation>
</comment>
<dbReference type="Gene3D" id="3.40.30.10">
    <property type="entry name" value="Glutaredoxin"/>
    <property type="match status" value="1"/>
</dbReference>
<dbReference type="InterPro" id="IPR036282">
    <property type="entry name" value="Glutathione-S-Trfase_C_sf"/>
</dbReference>
<evidence type="ECO:0000256" key="7">
    <source>
        <dbReference type="ARBA" id="ARBA00047960"/>
    </source>
</evidence>
<dbReference type="SFLD" id="SFLDG00358">
    <property type="entry name" value="Main_(cytGST)"/>
    <property type="match status" value="1"/>
</dbReference>
<comment type="subunit">
    <text evidence="3">Homodimer.</text>
</comment>
<dbReference type="EMBL" id="JAWJWE010000037">
    <property type="protein sequence ID" value="KAK6624985.1"/>
    <property type="molecule type" value="Genomic_DNA"/>
</dbReference>
<dbReference type="Gene3D" id="1.20.1050.10">
    <property type="match status" value="1"/>
</dbReference>
<dbReference type="InterPro" id="IPR010987">
    <property type="entry name" value="Glutathione-S-Trfase_C-like"/>
</dbReference>
<accession>A0AAN8S2Q7</accession>
<keyword evidence="6" id="KW-0808">Transferase</keyword>
<dbReference type="PANTHER" id="PTHR43917:SF8">
    <property type="entry name" value="GH16740P-RELATED"/>
    <property type="match status" value="1"/>
</dbReference>
<evidence type="ECO:0000256" key="3">
    <source>
        <dbReference type="ARBA" id="ARBA00011738"/>
    </source>
</evidence>
<evidence type="ECO:0000313" key="11">
    <source>
        <dbReference type="Proteomes" id="UP001372834"/>
    </source>
</evidence>
<evidence type="ECO:0000256" key="6">
    <source>
        <dbReference type="ARBA" id="ARBA00022679"/>
    </source>
</evidence>
<dbReference type="EC" id="2.5.1.18" evidence="4"/>
<evidence type="ECO:0000256" key="2">
    <source>
        <dbReference type="ARBA" id="ARBA00009899"/>
    </source>
</evidence>
<dbReference type="GO" id="GO:0004364">
    <property type="term" value="F:glutathione transferase activity"/>
    <property type="evidence" value="ECO:0007669"/>
    <property type="project" value="UniProtKB-EC"/>
</dbReference>
<reference evidence="10 11" key="1">
    <citation type="submission" date="2023-10" db="EMBL/GenBank/DDBJ databases">
        <title>Genomes of two closely related lineages of the louse Polyplax serrata with different host specificities.</title>
        <authorList>
            <person name="Martinu J."/>
            <person name="Tarabai H."/>
            <person name="Stefka J."/>
            <person name="Hypsa V."/>
        </authorList>
    </citation>
    <scope>NUCLEOTIDE SEQUENCE [LARGE SCALE GENOMIC DNA]</scope>
    <source>
        <strain evidence="10">HR10_N</strain>
    </source>
</reference>
<dbReference type="SUPFAM" id="SSF52833">
    <property type="entry name" value="Thioredoxin-like"/>
    <property type="match status" value="1"/>
</dbReference>
<organism evidence="10 11">
    <name type="scientific">Polyplax serrata</name>
    <name type="common">Common mouse louse</name>
    <dbReference type="NCBI Taxonomy" id="468196"/>
    <lineage>
        <taxon>Eukaryota</taxon>
        <taxon>Metazoa</taxon>
        <taxon>Ecdysozoa</taxon>
        <taxon>Arthropoda</taxon>
        <taxon>Hexapoda</taxon>
        <taxon>Insecta</taxon>
        <taxon>Pterygota</taxon>
        <taxon>Neoptera</taxon>
        <taxon>Paraneoptera</taxon>
        <taxon>Psocodea</taxon>
        <taxon>Troctomorpha</taxon>
        <taxon>Phthiraptera</taxon>
        <taxon>Anoplura</taxon>
        <taxon>Polyplacidae</taxon>
        <taxon>Polyplax</taxon>
    </lineage>
</organism>